<dbReference type="VEuPathDB" id="FungiDB:SeMB42_g01469"/>
<dbReference type="AlphaFoldDB" id="A0A507DL39"/>
<feature type="compositionally biased region" description="Low complexity" evidence="1">
    <location>
        <begin position="335"/>
        <end position="360"/>
    </location>
</feature>
<comment type="caution">
    <text evidence="3">The sequence shown here is derived from an EMBL/GenBank/DDBJ whole genome shotgun (WGS) entry which is preliminary data.</text>
</comment>
<proteinExistence type="predicted"/>
<evidence type="ECO:0000313" key="3">
    <source>
        <dbReference type="EMBL" id="TPX52343.1"/>
    </source>
</evidence>
<feature type="compositionally biased region" description="Low complexity" evidence="1">
    <location>
        <begin position="76"/>
        <end position="99"/>
    </location>
</feature>
<dbReference type="STRING" id="286115.A0A507DL39"/>
<protein>
    <recommendedName>
        <fullName evidence="6">FAR1 domain-containing protein</fullName>
    </recommendedName>
</protein>
<evidence type="ECO:0000256" key="1">
    <source>
        <dbReference type="SAM" id="MobiDB-lite"/>
    </source>
</evidence>
<dbReference type="EMBL" id="QEAM01000025">
    <property type="protein sequence ID" value="TPX49908.1"/>
    <property type="molecule type" value="Genomic_DNA"/>
</dbReference>
<feature type="region of interest" description="Disordered" evidence="1">
    <location>
        <begin position="268"/>
        <end position="367"/>
    </location>
</feature>
<evidence type="ECO:0008006" key="6">
    <source>
        <dbReference type="Google" id="ProtNLM"/>
    </source>
</evidence>
<evidence type="ECO:0000313" key="5">
    <source>
        <dbReference type="Proteomes" id="UP000320475"/>
    </source>
</evidence>
<evidence type="ECO:0000313" key="4">
    <source>
        <dbReference type="Proteomes" id="UP000317494"/>
    </source>
</evidence>
<dbReference type="OrthoDB" id="5573160at2759"/>
<accession>A0A507DL39</accession>
<feature type="region of interest" description="Disordered" evidence="1">
    <location>
        <begin position="72"/>
        <end position="99"/>
    </location>
</feature>
<dbReference type="EMBL" id="QEAN01000038">
    <property type="protein sequence ID" value="TPX52343.1"/>
    <property type="molecule type" value="Genomic_DNA"/>
</dbReference>
<feature type="compositionally biased region" description="Acidic residues" evidence="1">
    <location>
        <begin position="293"/>
        <end position="305"/>
    </location>
</feature>
<name>A0A507DL39_9FUNG</name>
<gene>
    <name evidence="2" type="ORF">SeLEV6574_g01203</name>
    <name evidence="3" type="ORF">SeMB42_g01469</name>
</gene>
<dbReference type="Proteomes" id="UP000320475">
    <property type="component" value="Unassembled WGS sequence"/>
</dbReference>
<keyword evidence="4" id="KW-1185">Reference proteome</keyword>
<dbReference type="Proteomes" id="UP000317494">
    <property type="component" value="Unassembled WGS sequence"/>
</dbReference>
<feature type="compositionally biased region" description="Polar residues" evidence="1">
    <location>
        <begin position="273"/>
        <end position="290"/>
    </location>
</feature>
<feature type="region of interest" description="Disordered" evidence="1">
    <location>
        <begin position="1"/>
        <end position="29"/>
    </location>
</feature>
<sequence length="480" mass="52571">MPTPALLHDPETSLTRSGPPLTAPTIPSLPEAARVDRRRSSVFDVSMFFASYADSQAATPLGFFNSNYPPSATTPTSGGNQSSAHSSSANASNATSATTSDLAVTIPLPTIVSPPAGTSIRQGNGQFTMNNVGVIADNRSSSFDSYPVISDAVTLMEPVVYYDGAGADINMHFFTPPQPQYDYPDHPQSHRPSTLFDQFSSLHINNSQPQASVEYVFDPPAPPFGHPHNPYHQQMEYLPATTNPAFLTTLPSGFQVVNLDTQYTLPHHHSATPLPQSEFSSSASSITGTPFITDDDEEDDDEDDEYHPSGMMKRKVTTGRPRARTMPSRTTRPFARASPIARPRCASSSSPSVVPQPLRSGGPSPLTRQLTDCFSDKISSDVPFDDRNAAIKYAKNIALESGFAINIRTSRQSYIVLVCEMRDRVNNGNNELETDRNGNKKKKTTGCGMHVILYEDKAENCWRFRTSKSMEHNHELPLRR</sequence>
<feature type="compositionally biased region" description="Basic residues" evidence="1">
    <location>
        <begin position="312"/>
        <end position="323"/>
    </location>
</feature>
<evidence type="ECO:0000313" key="2">
    <source>
        <dbReference type="EMBL" id="TPX49908.1"/>
    </source>
</evidence>
<organism evidence="3 4">
    <name type="scientific">Synchytrium endobioticum</name>
    <dbReference type="NCBI Taxonomy" id="286115"/>
    <lineage>
        <taxon>Eukaryota</taxon>
        <taxon>Fungi</taxon>
        <taxon>Fungi incertae sedis</taxon>
        <taxon>Chytridiomycota</taxon>
        <taxon>Chytridiomycota incertae sedis</taxon>
        <taxon>Chytridiomycetes</taxon>
        <taxon>Synchytriales</taxon>
        <taxon>Synchytriaceae</taxon>
        <taxon>Synchytrium</taxon>
    </lineage>
</organism>
<reference evidence="4 5" key="1">
    <citation type="journal article" date="2019" name="Sci. Rep.">
        <title>Comparative genomics of chytrid fungi reveal insights into the obligate biotrophic and pathogenic lifestyle of Synchytrium endobioticum.</title>
        <authorList>
            <person name="van de Vossenberg B.T.L.H."/>
            <person name="Warris S."/>
            <person name="Nguyen H.D.T."/>
            <person name="van Gent-Pelzer M.P.E."/>
            <person name="Joly D.L."/>
            <person name="van de Geest H.C."/>
            <person name="Bonants P.J.M."/>
            <person name="Smith D.S."/>
            <person name="Levesque C.A."/>
            <person name="van der Lee T.A.J."/>
        </authorList>
    </citation>
    <scope>NUCLEOTIDE SEQUENCE [LARGE SCALE GENOMIC DNA]</scope>
    <source>
        <strain evidence="2 5">LEV6574</strain>
        <strain evidence="3 4">MB42</strain>
    </source>
</reference>